<comment type="caution">
    <text evidence="3">The sequence shown here is derived from an EMBL/GenBank/DDBJ whole genome shotgun (WGS) entry which is preliminary data.</text>
</comment>
<dbReference type="Gene3D" id="3.30.70.330">
    <property type="match status" value="1"/>
</dbReference>
<organism evidence="3 4">
    <name type="scientific">Sesamum angolense</name>
    <dbReference type="NCBI Taxonomy" id="2727404"/>
    <lineage>
        <taxon>Eukaryota</taxon>
        <taxon>Viridiplantae</taxon>
        <taxon>Streptophyta</taxon>
        <taxon>Embryophyta</taxon>
        <taxon>Tracheophyta</taxon>
        <taxon>Spermatophyta</taxon>
        <taxon>Magnoliopsida</taxon>
        <taxon>eudicotyledons</taxon>
        <taxon>Gunneridae</taxon>
        <taxon>Pentapetalae</taxon>
        <taxon>asterids</taxon>
        <taxon>lamiids</taxon>
        <taxon>Lamiales</taxon>
        <taxon>Pedaliaceae</taxon>
        <taxon>Sesamum</taxon>
    </lineage>
</organism>
<feature type="region of interest" description="Disordered" evidence="1">
    <location>
        <begin position="115"/>
        <end position="149"/>
    </location>
</feature>
<evidence type="ECO:0000259" key="2">
    <source>
        <dbReference type="Pfam" id="PF04059"/>
    </source>
</evidence>
<dbReference type="SUPFAM" id="SSF54928">
    <property type="entry name" value="RNA-binding domain, RBD"/>
    <property type="match status" value="1"/>
</dbReference>
<evidence type="ECO:0000313" key="4">
    <source>
        <dbReference type="Proteomes" id="UP001289374"/>
    </source>
</evidence>
<evidence type="ECO:0000313" key="3">
    <source>
        <dbReference type="EMBL" id="KAK4405298.1"/>
    </source>
</evidence>
<gene>
    <name evidence="3" type="ORF">Sango_0536300</name>
</gene>
<dbReference type="AlphaFoldDB" id="A0AAE1X5P7"/>
<feature type="region of interest" description="Disordered" evidence="1">
    <location>
        <begin position="347"/>
        <end position="368"/>
    </location>
</feature>
<name>A0AAE1X5P7_9LAMI</name>
<dbReference type="EMBL" id="JACGWL010000003">
    <property type="protein sequence ID" value="KAK4405298.1"/>
    <property type="molecule type" value="Genomic_DNA"/>
</dbReference>
<dbReference type="InterPro" id="IPR007201">
    <property type="entry name" value="Mei2-like_Rrm_C"/>
</dbReference>
<dbReference type="GO" id="GO:0003676">
    <property type="term" value="F:nucleic acid binding"/>
    <property type="evidence" value="ECO:0007669"/>
    <property type="project" value="InterPro"/>
</dbReference>
<feature type="compositionally biased region" description="Pro residues" evidence="1">
    <location>
        <begin position="351"/>
        <end position="360"/>
    </location>
</feature>
<keyword evidence="4" id="KW-1185">Reference proteome</keyword>
<dbReference type="Pfam" id="PF04059">
    <property type="entry name" value="RRM_2"/>
    <property type="match status" value="1"/>
</dbReference>
<feature type="compositionally biased region" description="Basic residues" evidence="1">
    <location>
        <begin position="125"/>
        <end position="140"/>
    </location>
</feature>
<reference evidence="3" key="1">
    <citation type="submission" date="2020-06" db="EMBL/GenBank/DDBJ databases">
        <authorList>
            <person name="Li T."/>
            <person name="Hu X."/>
            <person name="Zhang T."/>
            <person name="Song X."/>
            <person name="Zhang H."/>
            <person name="Dai N."/>
            <person name="Sheng W."/>
            <person name="Hou X."/>
            <person name="Wei L."/>
        </authorList>
    </citation>
    <scope>NUCLEOTIDE SEQUENCE</scope>
    <source>
        <strain evidence="3">K16</strain>
        <tissue evidence="3">Leaf</tissue>
    </source>
</reference>
<dbReference type="Proteomes" id="UP001289374">
    <property type="component" value="Unassembled WGS sequence"/>
</dbReference>
<proteinExistence type="predicted"/>
<dbReference type="InterPro" id="IPR012677">
    <property type="entry name" value="Nucleotide-bd_a/b_plait_sf"/>
</dbReference>
<feature type="domain" description="Mei2-like C-terminal RNA recognition motif" evidence="2">
    <location>
        <begin position="236"/>
        <end position="311"/>
    </location>
</feature>
<reference evidence="3" key="2">
    <citation type="journal article" date="2024" name="Plant">
        <title>Genomic evolution and insights into agronomic trait innovations of Sesamum species.</title>
        <authorList>
            <person name="Miao H."/>
            <person name="Wang L."/>
            <person name="Qu L."/>
            <person name="Liu H."/>
            <person name="Sun Y."/>
            <person name="Le M."/>
            <person name="Wang Q."/>
            <person name="Wei S."/>
            <person name="Zheng Y."/>
            <person name="Lin W."/>
            <person name="Duan Y."/>
            <person name="Cao H."/>
            <person name="Xiong S."/>
            <person name="Wang X."/>
            <person name="Wei L."/>
            <person name="Li C."/>
            <person name="Ma Q."/>
            <person name="Ju M."/>
            <person name="Zhao R."/>
            <person name="Li G."/>
            <person name="Mu C."/>
            <person name="Tian Q."/>
            <person name="Mei H."/>
            <person name="Zhang T."/>
            <person name="Gao T."/>
            <person name="Zhang H."/>
        </authorList>
    </citation>
    <scope>NUCLEOTIDE SEQUENCE</scope>
    <source>
        <strain evidence="3">K16</strain>
    </source>
</reference>
<accession>A0AAE1X5P7</accession>
<sequence length="368" mass="41679">MALSHSSPFFTVSPPTPSITTLNPFAPEYNPIPPGITPTRTQAPQPFILPLPQQSSTVVHQLCTQPLPFFTYSSPHSAQEPFYTNYATYYVVPELQSTTTNPSPPPPPPRADVGFQYGEPGRGRTWQRRGFRGGRGRGRGRVNSWRSRENNGGGLELKFERRPNDKENVGLWSMQKEANRHKIVPLKREEEKTTVMIKNIPYDCPRQELINLLDGFCLVENEKALNESSSREGAHEEHFTSAYDFLYLPIDFRTKSRGFAFVNFTDASTVWKFFDAFHLKNWGSVDRKKWPKKIEVVCAKIQGKEALVNHFSESTFECESDEFLPVGFNPPRDGSGQAVKLSIIGNRRVPVPSPPPPPHWEPCNNHKA</sequence>
<evidence type="ECO:0000256" key="1">
    <source>
        <dbReference type="SAM" id="MobiDB-lite"/>
    </source>
</evidence>
<dbReference type="InterPro" id="IPR035979">
    <property type="entry name" value="RBD_domain_sf"/>
</dbReference>
<protein>
    <submittedName>
        <fullName evidence="3">Protein terminal ear1</fullName>
    </submittedName>
</protein>